<dbReference type="HOGENOM" id="CLU_075233_0_0_2"/>
<dbReference type="EnsemblBacteria" id="ABK78140">
    <property type="protein sequence ID" value="ABK78140"/>
    <property type="gene ID" value="CENSYa_1518"/>
</dbReference>
<name>A0RXS3_CENSY</name>
<dbReference type="KEGG" id="csy:CENSYa_1518"/>
<dbReference type="STRING" id="414004.CENSYa_1518"/>
<proteinExistence type="predicted"/>
<protein>
    <submittedName>
        <fullName evidence="1">Uncharacterized protein</fullName>
    </submittedName>
</protein>
<sequence>MNTRLGIALTGFAAVFALLALTPAGASFVPNEGGGPAGYAMAEVVHRDVGGELVSSHTVHNRLVDGGESAIIRGTFVAPLAADDKPTLLCISDRLHSSIVGDIESALTARFSPFSTFAPALNTCIMADIDTNTSGVAIMNATFAGGTNLLTGQTINSVLVCDTSHPSTTLQTCATAGSIFASVEIPPETIMTGDTVDIAYVFDLTSDTY</sequence>
<accession>A0RXS3</accession>
<keyword evidence="2" id="KW-1185">Reference proteome</keyword>
<evidence type="ECO:0000313" key="1">
    <source>
        <dbReference type="EMBL" id="ABK78140.1"/>
    </source>
</evidence>
<evidence type="ECO:0000313" key="2">
    <source>
        <dbReference type="Proteomes" id="UP000000758"/>
    </source>
</evidence>
<organism evidence="1 2">
    <name type="scientific">Cenarchaeum symbiosum (strain A)</name>
    <dbReference type="NCBI Taxonomy" id="414004"/>
    <lineage>
        <taxon>Archaea</taxon>
        <taxon>Nitrososphaerota</taxon>
        <taxon>Candidatus Cenarchaeales</taxon>
        <taxon>Candidatus Cenarchaeaceae</taxon>
        <taxon>Candidatus Cenarchaeum</taxon>
    </lineage>
</organism>
<reference evidence="1 2" key="1">
    <citation type="journal article" date="2006" name="Proc. Natl. Acad. Sci. U.S.A.">
        <title>Genomic analysis of the uncultivated marine crenarchaeote Cenarchaeum symbiosum.</title>
        <authorList>
            <person name="Hallam S.J."/>
            <person name="Konstantinidis K.T."/>
            <person name="Putnam N."/>
            <person name="Schleper C."/>
            <person name="Watanabe Y."/>
            <person name="Sugahara J."/>
            <person name="Preston C."/>
            <person name="de la Torre J."/>
            <person name="Richardson P.M."/>
            <person name="DeLong E.F."/>
        </authorList>
    </citation>
    <scope>NUCLEOTIDE SEQUENCE [LARGE SCALE GENOMIC DNA]</scope>
    <source>
        <strain evidence="2">A</strain>
    </source>
</reference>
<gene>
    <name evidence="1" type="ordered locus">CENSYa_1518</name>
</gene>
<dbReference type="EMBL" id="DP000238">
    <property type="protein sequence ID" value="ABK78140.1"/>
    <property type="molecule type" value="Genomic_DNA"/>
</dbReference>
<dbReference type="AlphaFoldDB" id="A0RXS3"/>
<dbReference type="Proteomes" id="UP000000758">
    <property type="component" value="Chromosome"/>
</dbReference>